<protein>
    <submittedName>
        <fullName evidence="3">CRAL-TRIO domain-containing protein</fullName>
    </submittedName>
</protein>
<feature type="compositionally biased region" description="Polar residues" evidence="1">
    <location>
        <begin position="374"/>
        <end position="383"/>
    </location>
</feature>
<feature type="region of interest" description="Disordered" evidence="1">
    <location>
        <begin position="15"/>
        <end position="38"/>
    </location>
</feature>
<dbReference type="InterPro" id="IPR001251">
    <property type="entry name" value="CRAL-TRIO_dom"/>
</dbReference>
<dbReference type="PROSITE" id="PS50191">
    <property type="entry name" value="CRAL_TRIO"/>
    <property type="match status" value="1"/>
</dbReference>
<organism evidence="3 4">
    <name type="scientific">Papiliotrema laurentii</name>
    <name type="common">Cryptococcus laurentii</name>
    <dbReference type="NCBI Taxonomy" id="5418"/>
    <lineage>
        <taxon>Eukaryota</taxon>
        <taxon>Fungi</taxon>
        <taxon>Dikarya</taxon>
        <taxon>Basidiomycota</taxon>
        <taxon>Agaricomycotina</taxon>
        <taxon>Tremellomycetes</taxon>
        <taxon>Tremellales</taxon>
        <taxon>Rhynchogastremaceae</taxon>
        <taxon>Papiliotrema</taxon>
    </lineage>
</organism>
<evidence type="ECO:0000259" key="2">
    <source>
        <dbReference type="PROSITE" id="PS50191"/>
    </source>
</evidence>
<proteinExistence type="predicted"/>
<accession>A0AAD9CZN3</accession>
<dbReference type="CDD" id="cd00170">
    <property type="entry name" value="SEC14"/>
    <property type="match status" value="1"/>
</dbReference>
<dbReference type="InterPro" id="IPR036273">
    <property type="entry name" value="CRAL/TRIO_N_dom_sf"/>
</dbReference>
<dbReference type="Proteomes" id="UP001182556">
    <property type="component" value="Unassembled WGS sequence"/>
</dbReference>
<dbReference type="SUPFAM" id="SSF46938">
    <property type="entry name" value="CRAL/TRIO N-terminal domain"/>
    <property type="match status" value="1"/>
</dbReference>
<evidence type="ECO:0000313" key="4">
    <source>
        <dbReference type="Proteomes" id="UP001182556"/>
    </source>
</evidence>
<keyword evidence="4" id="KW-1185">Reference proteome</keyword>
<evidence type="ECO:0000313" key="3">
    <source>
        <dbReference type="EMBL" id="KAK1923385.1"/>
    </source>
</evidence>
<gene>
    <name evidence="3" type="ORF">DB88DRAFT_491011</name>
</gene>
<dbReference type="SMART" id="SM00516">
    <property type="entry name" value="SEC14"/>
    <property type="match status" value="1"/>
</dbReference>
<dbReference type="InterPro" id="IPR036865">
    <property type="entry name" value="CRAL-TRIO_dom_sf"/>
</dbReference>
<comment type="caution">
    <text evidence="3">The sequence shown here is derived from an EMBL/GenBank/DDBJ whole genome shotgun (WGS) entry which is preliminary data.</text>
</comment>
<evidence type="ECO:0000256" key="1">
    <source>
        <dbReference type="SAM" id="MobiDB-lite"/>
    </source>
</evidence>
<reference evidence="3" key="1">
    <citation type="submission" date="2023-02" db="EMBL/GenBank/DDBJ databases">
        <title>Identification and recombinant expression of a fungal hydrolase from Papiliotrema laurentii that hydrolyzes apple cutin and clears colloidal polyester polyurethane.</title>
        <authorList>
            <consortium name="DOE Joint Genome Institute"/>
            <person name="Roman V.A."/>
            <person name="Bojanowski C."/>
            <person name="Crable B.R."/>
            <person name="Wagner D.N."/>
            <person name="Hung C.S."/>
            <person name="Nadeau L.J."/>
            <person name="Schratz L."/>
            <person name="Haridas S."/>
            <person name="Pangilinan J."/>
            <person name="Lipzen A."/>
            <person name="Na H."/>
            <person name="Yan M."/>
            <person name="Ng V."/>
            <person name="Grigoriev I.V."/>
            <person name="Spatafora J.W."/>
            <person name="Barlow D."/>
            <person name="Biffinger J."/>
            <person name="Kelley-Loughnane N."/>
            <person name="Varaljay V.A."/>
            <person name="Crookes-Goodson W.J."/>
        </authorList>
    </citation>
    <scope>NUCLEOTIDE SEQUENCE</scope>
    <source>
        <strain evidence="3">5307AH</strain>
    </source>
</reference>
<dbReference type="GO" id="GO:0008526">
    <property type="term" value="F:phosphatidylinositol transfer activity"/>
    <property type="evidence" value="ECO:0007669"/>
    <property type="project" value="TreeGrafter"/>
</dbReference>
<sequence length="443" mass="49144">MSFFSRSSTKSAASSVHSLAKGKEVPEPTSKIFTTPPEGITPKKKWEYNEEQLAKIAELREYTSTLMLPESDPYYPWEARFLADPGCHPRYMRAAKWKLPDAKNRIKGTIEWRREFKPELIVPDEVSVEAETGKIILTGFDEDARPILYLRPGRENTETSPRQIRHLIYHLERAIDLMPPGQEQVAIIVDYKSATSQSNPSISTGRKVLSILQNHYVERLGRGLVVNMSWWINAFFTGISPFLDPITRDKIRFNPKLEELVPVHQLDCEFGGQYNFQFDHDEYWKTLTEFCRLGPDGCRSNLQGEKWYPPLGNGIKAAMDGLVPRKGSVVSGDVVKADDPEADTSIPGLAALASGSTSKEDQTAAERIVEQTREGQTTESNGEANGESDEAALSNGLAKTKLESGEAGPVPAVETKPGGPVGDFVFDHPPTTPEINEALRAAA</sequence>
<dbReference type="SUPFAM" id="SSF52087">
    <property type="entry name" value="CRAL/TRIO domain"/>
    <property type="match status" value="1"/>
</dbReference>
<feature type="region of interest" description="Disordered" evidence="1">
    <location>
        <begin position="338"/>
        <end position="432"/>
    </location>
</feature>
<name>A0AAD9CZN3_PAPLA</name>
<dbReference type="PANTHER" id="PTHR45824">
    <property type="entry name" value="GH16843P"/>
    <property type="match status" value="1"/>
</dbReference>
<dbReference type="AlphaFoldDB" id="A0AAD9CZN3"/>
<dbReference type="Pfam" id="PF00650">
    <property type="entry name" value="CRAL_TRIO"/>
    <property type="match status" value="1"/>
</dbReference>
<dbReference type="FunFam" id="3.40.525.10:FF:000020">
    <property type="entry name" value="Chromosome 15, whole genome shotgun sequence"/>
    <property type="match status" value="1"/>
</dbReference>
<feature type="compositionally biased region" description="Basic and acidic residues" evidence="1">
    <location>
        <begin position="358"/>
        <end position="373"/>
    </location>
</feature>
<dbReference type="Gene3D" id="3.40.525.10">
    <property type="entry name" value="CRAL-TRIO lipid binding domain"/>
    <property type="match status" value="1"/>
</dbReference>
<dbReference type="EMBL" id="JAODAN010000006">
    <property type="protein sequence ID" value="KAK1923385.1"/>
    <property type="molecule type" value="Genomic_DNA"/>
</dbReference>
<feature type="domain" description="CRAL-TRIO" evidence="2">
    <location>
        <begin position="125"/>
        <end position="278"/>
    </location>
</feature>
<dbReference type="InterPro" id="IPR052578">
    <property type="entry name" value="PI_Transfer_CRAL-TRIO"/>
</dbReference>
<dbReference type="PANTHER" id="PTHR45824:SF29">
    <property type="entry name" value="GH16843P"/>
    <property type="match status" value="1"/>
</dbReference>